<dbReference type="KEGG" id="fas:105273389"/>
<evidence type="ECO:0000256" key="5">
    <source>
        <dbReference type="ARBA" id="ARBA00022860"/>
    </source>
</evidence>
<dbReference type="InterPro" id="IPR056530">
    <property type="entry name" value="UBR4-like_dom"/>
</dbReference>
<feature type="compositionally biased region" description="Polar residues" evidence="8">
    <location>
        <begin position="3101"/>
        <end position="3127"/>
    </location>
</feature>
<feature type="compositionally biased region" description="Basic and acidic residues" evidence="8">
    <location>
        <begin position="156"/>
        <end position="172"/>
    </location>
</feature>
<feature type="region of interest" description="Disordered" evidence="8">
    <location>
        <begin position="346"/>
        <end position="366"/>
    </location>
</feature>
<feature type="region of interest" description="Disordered" evidence="8">
    <location>
        <begin position="147"/>
        <end position="172"/>
    </location>
</feature>
<feature type="compositionally biased region" description="Basic and acidic residues" evidence="8">
    <location>
        <begin position="1893"/>
        <end position="1904"/>
    </location>
</feature>
<dbReference type="OrthoDB" id="30336at2759"/>
<evidence type="ECO:0000313" key="10">
    <source>
        <dbReference type="Proteomes" id="UP000694866"/>
    </source>
</evidence>
<feature type="region of interest" description="Disordered" evidence="8">
    <location>
        <begin position="429"/>
        <end position="451"/>
    </location>
</feature>
<feature type="compositionally biased region" description="Polar residues" evidence="8">
    <location>
        <begin position="3048"/>
        <end position="3067"/>
    </location>
</feature>
<keyword evidence="10" id="KW-1185">Reference proteome</keyword>
<evidence type="ECO:0000259" key="9">
    <source>
        <dbReference type="PROSITE" id="PS51157"/>
    </source>
</evidence>
<dbReference type="RefSeq" id="XP_011314103.1">
    <property type="nucleotide sequence ID" value="XM_011315801.1"/>
</dbReference>
<dbReference type="InterPro" id="IPR047509">
    <property type="entry name" value="UBR4-like_UBR-box"/>
</dbReference>
<feature type="region of interest" description="Disordered" evidence="8">
    <location>
        <begin position="598"/>
        <end position="632"/>
    </location>
</feature>
<evidence type="ECO:0000313" key="11">
    <source>
        <dbReference type="RefSeq" id="XP_011314103.1"/>
    </source>
</evidence>
<dbReference type="CDD" id="cd19680">
    <property type="entry name" value="UBR-box_UBR4"/>
    <property type="match status" value="1"/>
</dbReference>
<feature type="zinc finger region" description="UBR-type" evidence="6">
    <location>
        <begin position="1766"/>
        <end position="1839"/>
    </location>
</feature>
<feature type="region of interest" description="Disordered" evidence="8">
    <location>
        <begin position="1151"/>
        <end position="1176"/>
    </location>
</feature>
<dbReference type="Pfam" id="PF02207">
    <property type="entry name" value="zf-UBR"/>
    <property type="match status" value="1"/>
</dbReference>
<dbReference type="InterPro" id="IPR036322">
    <property type="entry name" value="WD40_repeat_dom_sf"/>
</dbReference>
<feature type="region of interest" description="Disordered" evidence="8">
    <location>
        <begin position="1528"/>
        <end position="1563"/>
    </location>
</feature>
<feature type="compositionally biased region" description="Low complexity" evidence="8">
    <location>
        <begin position="607"/>
        <end position="617"/>
    </location>
</feature>
<evidence type="ECO:0000256" key="3">
    <source>
        <dbReference type="ARBA" id="ARBA00022771"/>
    </source>
</evidence>
<dbReference type="GeneID" id="105273389"/>
<comment type="similarity">
    <text evidence="1 7">Belongs to the UBR4 family.</text>
</comment>
<feature type="region of interest" description="Disordered" evidence="8">
    <location>
        <begin position="3009"/>
        <end position="3155"/>
    </location>
</feature>
<keyword evidence="5" id="KW-0112">Calmodulin-binding</keyword>
<evidence type="ECO:0000256" key="1">
    <source>
        <dbReference type="ARBA" id="ARBA00009970"/>
    </source>
</evidence>
<reference evidence="11" key="1">
    <citation type="submission" date="2025-08" db="UniProtKB">
        <authorList>
            <consortium name="RefSeq"/>
        </authorList>
    </citation>
    <scope>IDENTIFICATION</scope>
    <source>
        <strain evidence="11">USDA-PBARC FA_bdor</strain>
        <tissue evidence="11">Whole organism</tissue>
    </source>
</reference>
<feature type="region of interest" description="Disordered" evidence="8">
    <location>
        <begin position="3530"/>
        <end position="3553"/>
    </location>
</feature>
<organism evidence="10 11">
    <name type="scientific">Fopius arisanus</name>
    <dbReference type="NCBI Taxonomy" id="64838"/>
    <lineage>
        <taxon>Eukaryota</taxon>
        <taxon>Metazoa</taxon>
        <taxon>Ecdysozoa</taxon>
        <taxon>Arthropoda</taxon>
        <taxon>Hexapoda</taxon>
        <taxon>Insecta</taxon>
        <taxon>Pterygota</taxon>
        <taxon>Neoptera</taxon>
        <taxon>Endopterygota</taxon>
        <taxon>Hymenoptera</taxon>
        <taxon>Apocrita</taxon>
        <taxon>Ichneumonoidea</taxon>
        <taxon>Braconidae</taxon>
        <taxon>Opiinae</taxon>
        <taxon>Fopius</taxon>
    </lineage>
</organism>
<dbReference type="Pfam" id="PF24079">
    <property type="entry name" value="UBR4"/>
    <property type="match status" value="1"/>
</dbReference>
<dbReference type="InterPro" id="IPR003126">
    <property type="entry name" value="Znf_UBR"/>
</dbReference>
<dbReference type="GO" id="GO:0005516">
    <property type="term" value="F:calmodulin binding"/>
    <property type="evidence" value="ECO:0007669"/>
    <property type="project" value="UniProtKB-KW"/>
</dbReference>
<dbReference type="InterPro" id="IPR045841">
    <property type="entry name" value="E3_UBR4_N"/>
</dbReference>
<dbReference type="GO" id="GO:0008270">
    <property type="term" value="F:zinc ion binding"/>
    <property type="evidence" value="ECO:0007669"/>
    <property type="project" value="UniProtKB-KW"/>
</dbReference>
<evidence type="ECO:0000256" key="7">
    <source>
        <dbReference type="PROSITE-ProRule" id="PRU01388"/>
    </source>
</evidence>
<evidence type="ECO:0000256" key="2">
    <source>
        <dbReference type="ARBA" id="ARBA00022723"/>
    </source>
</evidence>
<feature type="compositionally biased region" description="Polar residues" evidence="8">
    <location>
        <begin position="1528"/>
        <end position="1543"/>
    </location>
</feature>
<evidence type="ECO:0000256" key="6">
    <source>
        <dbReference type="PROSITE-ProRule" id="PRU00508"/>
    </source>
</evidence>
<dbReference type="Proteomes" id="UP000694866">
    <property type="component" value="Unplaced"/>
</dbReference>
<sequence>MAAKSGGNVDWPSIIKPILAASYGSFNKNEVIELIKVIIKSEEELLTHEDKYDAFYTSFTALVADYISGCANTLSKSQIPTVCQACKILLTYLIGKQPADGSSSILTMKQLLLPIRALCTGQSLLTKTDEVALIAIMKNANVPSCITATTNTSTNNEKDTTPQPIKESKRSRNDLSSSILEQLTMPLENFIPSIAISSDIMIEINKNTAESAENDAGSNEIKMMFIANNVSTLQGIGAGDTLLDMCSNLPHLSRYMRKYQAYMSRKGFSLPGNHAEAHIIRHSLHAVVNDINIVHSVVSLPVLEPLTPAKLEKLSLLTMSCLYCSIANATASSIVGVSNAVSPKCSTNASNSATSHQGSNHGQLSKNTEEDYDSLAIAVVEKSLEIFGLVSNIIKHSTRAGGHILQNHLLIGVWLLVAGLQAQLTVSSFSSTTDKTKEEKGKSPSKARDGTSRINLMKVQQGFGVLSVALASHALTLMSALLEDVSVETNNDTSPPTEPAPLDILATSTALQRAMTFLQAAPLNHLLFYLATISYRKACTLKRVQKHPQEGDTLSQSDSTTYYEDLLSFSESSTDEEQTVMSVEEDSEPILGLWFEETLSPSEGSPTNTTKDTNNETNAERPSTTIVPDNREPHGYISLATQIFQFMNQHLIGSRSSYVREYVINGLVEQQMVILAAIIRDLDHETARTETGTISVFYGAALGAMYSEFSQALSQYTHNLLARNTLSESLQNTLLQHLGVSPWTIDGTSSTSWPLQVYPRTLSVLAQILLLKPQLEKEAACISIWQRLVTTMVENVCNPPVTFEPENEDLNVEHAQLVLFLFHSLNLMQKKSVLLVTGSGAVRCSEAVKTPMKDTQILHISRLLLLLEYMMKHLYDAPPTLLEQVQWNLLSATSLVSDTKEGNKQAARIYTPWKEIEDNYPKIGPQDEFTMKPRFYNLTNADFNNQDTPKLDGLALNFVLGTPDKMKYPLLVDALIDILNVVNQTHVSKKMDNKEGKEGKENKMSITGLCATQYCFSICWRLILMLPPSTPYVDTLALGEEIPAGPMLLYSLVWGPRAAYKTFNGWMKDCLVKQGMYTQYAENLLKTVSTTVNSIKYDVTLAKNCIKTLKPELNPSDNIMPKSTLPKLSSLTILAAVIGKLQVLMDESISKSPMEQDTESSNNKSDSSNNAPQTASTNTNKMIIDILPHVLSLTEAILASCRSSVLYQMLESSESNAGKYSMRDYLVLDGITCVAGASWAMEASIITLLPNTIRSVLDKWKAINVSHVPWNTYANDIIPAESYILATVNHHISTLSQHGTTFSINPSLKNLLHSLVAFLFEYINPTTAAENSEIRAQAIDILIPLTMDARTDNLHELASKTLVKLLGAVDSEARQLREHLYVLNYTYNVIVDYTTNTEDSSINVSVDGTILKQCIKYWEQLLDNSVGCKALDQFFAPSTNRTLVSVLLSIASPQASQQFSTHVLHFFNKLYKTAEKNMDGSLDRLCNSVSNLAAVDNEKLQCWLRHVILGCPGSSSIVQIIPVASTSENTQNDSTTGGNDQQWSSPPPAAGGSSSALTTANNPTSTTLLLDSEKVNQLSSASNEENQQLMHENNQLLQALTNYIVKANSTLGENVSVTLLRALIPLGYHILSPAIEAAGFPELMQVMANLTDAGTDKGHVLLFRAATDWVELCKQQLMSKDTETQILDKPSPYIEAGCCVLNYISDIVGAVCPQRQLSSHSTDRATSPPWEGAAPLISGDLNDSDWVDELVHEDEDSAAEDSDEDSLCNKLCTFTITQKEFTNQHWYHCHTCSMVDGAGVCTVCARVCHRGHDVTYAKYGNFFCDCGFKDDGSCQALTKRSPQSSEHPGQGHAANASTFIGNGAASGNENSNLNNNATNRLRRRASSPTGFGEKLERSGRDKERQAALAKQLEGSRDWIMTQLWSSGLVTSLVELTRTLIPAVDASCQKNSPVGCHTRGQIALRQLHTLEKKFIHTDQLMLSTLGSQEGAFENVRMNYSGDQGQTIRQLLSAHMIRRVAMCCLSSPYGKRQHLAVSHEKGKITVLQLSALLKQADSSKRKLTLTRLASAPIPFTVLSITGNPWNEDFLAVCGLKDCHVLTFNSSGTVSDHLVLHPQREPGNFIIKAMWLPGSQTQLALVTADFVKIYDLGKDALNPQYYFVVPIGKIRDCTFVHTEDDVFYLLLMSSAGYIYSQAMNDASSAKHGAFYVTNTLDIYHPEIKDFGQVGGGGVSIYYSHALQLLFFSYTCGKSFIAPLNNMDDDIVTVFMINIASNRSNGNKSNNNQPQPLCQWSEVANHPGLVCSVLQTSNNPVILMIKPDVVLIQEIKVVPKAKIMDMVAIRHPSSNAEHRTTLILLCEDGSLRIYMAGMEQTGYWMSSNVQPIGTITGIKQSRKKKIAKAGKPSGSLTFPIDFFEHCQVMNDVEFGGNDLLQIYNVAQIKHRLNTTGMYVVSTRTIGFNVEVTNNDPTLVMCGIRVQLGSQDVQRAPLYVEVFGRSIRTSLTRSRWFDIPLTREESLQADKKLTITFGLSQDPDVIMVDSIKIYGKTKDAFGWPEEPEEIPAGQTTPAPVVPGSSITNENETAVVSPASLTSVDKPSKDSVKIERMISSILEVLESSFTLTAADESKSSLKNTAIEVASNLLTLPTPPSVQMHTMALLAALYMSRVAYHSHKDQVQLSHVLESLKSMRNLNVTWMDAENFYRLALIIRSIAIARPHNLAKFTEQNSPKAFNETNIPIFESDRVSQLQSKQSENEQQDSSTNQHMVLQLMDVFWTLHMAYPKNLALAPVVVPGLTHTEAITYALVEIIHSFTMCDIEWNSGLAARLYLQLLLSSDTAVSFSAKQAIIRVLKPRYKKRRVYVPSPPHCSTPGVSGVAGTSGIEEKPIENSSLQEQMEDPRQYDVDAVEPMALLGAEGNQAERLAHPLEALLGPAGFPHLLDLPEADDEAMMGLAIALSLQDQEGGGPDLQALQQGLVNFQGIPGLENLSGPALQSLQTLAAAQGLGGLQGNLPVQDPAQPSVSGSVGGNEGNYSDTTTSAGGSDDEATDNGSTAATDASSTLRTSPAPEQQRESGGSESGGSEQNVSGSSSSSYGDSNNEQPQNSRRSTEPGSSGTADANSSGQNKQNDTPEHEEVIGESEVTEHEPEIEIAQPSEATTKLHSVRLCLLEKFMQFIPEMSQNVSGVLSIPYMQVVLMLTSDLDGSDERDRSCIEKLLNILIKQLEMDTTDTTDINKRTDKREVHLVIMRLLSVLMSRSKYNTKAQNDNSNFVSQLTASILSKAGVIHHCLTLLTELLKYWKTTSTEDPGTVIGGQLLKEHLTTSPPDMSPFFLRQYVKGHATDVFEPYPQLLTEMALRLPYQIYKYSAENNISIQPLFDQQAWHFYLCEYMMLYQTPFIRRQVRKLLQLICGNKEKYRQLRDLHALVSHIQSVKQCCNNSTNQIGGGLPLDSQQQSIILPYDSLVELIEHLKCCVEIATSRTGNWQRFCLKQTTVLSYLFKISTLLDEGVSPTVLQLLQCAICSTAKTRDTKTKDSKGTISKERRDRAKSEDSDIEAKFEETQCVILVEQIQRQVSSSLLTKFMRTFLLETNNTNVRWQAHSLILAIFKNSGPPHQEALLDLLWKMWPLLPAYGRKAAQFVDLLGYFSLKTPDAGKKMHTYMEQAVSVLHAQNQLLTRHPSANLYTVLSQYVELDGYYLESEPCLVCNNPEVPMATIKLSSIKVDSKFTTTTQIVKLVSSHTISRIMLRIGDLKRTKMVRTINIFYNNRTVQAVVELKNKPAMWHKAKKITLAQGQTEVKMEFPLPIVACNLMIEYADFYENIQASSETLQCPRCSANVPANPGVCANCGENVFQCHKCRAINYDEKDPFLCHACGFCKYAKFDYTLTARPCCAVDPIENDEDRKKTVATINTWLEKADRIYKTLTSNKPTLEMLLMKIAEHRSDTRNIDDGVQVSNSGGNTQVNRTIQLLAQRYCGDCKTSFEELSKIIQRVIAWRRELVAYDRNQRGCLQHKRQIIFKENQEDEDEKDKEKEVEDDEDEKMIIPPITGRCYGCATAATEHCLTLLRALATNSAAREVLCKQGLIQELIEHNLRRGTVQVQEEVRQLLCLVTRDNIQSTKELCTLLMNRVTMTLKGRVSTSDLAMAVRPEMSLLAALVQKDDTCWEQKLRCVMQLFLMACKESKSPVVMESLILPSLKILQSLIKPDQPVSKKNKDKTIESLATIQPPPEGVSIDVAKWLNGESKHSYTEWLQRMPAKKSSLPHGSNKSLKKDEARVLYLMEKYGHRWHYRCTRLREIQPLMLVDGAWLKEVLFNPSSRLARQVACNMVESLCQGTERKKKILVLMTGYLEELRTAGESSAEFLSLYQSLIRQLPWKQFLAVRCGVMTKLAELLTREIQELHRLEETTLTSDLSQGYSLKMLTELLATFLEQENIKQQYKGRLVGAVLNGYLSLRRLVVQRTRLIDDTQEKLLELLEEMTSGTEEETKAFMAVCVETVEKYSPQDVRTPVFVFERLCSIIYPEENDVGEFFLTLEKDPQQEDFLQGRMLGNPYSSLEPGLGPLMRDVKNKICQDCELVALLEDDNGMELLVNNKIISLDLPVKDVYKKIWVHEGGECDAMRVVYRMRGLLGDATEEFVETLNANSEQEINNEEVYKMANVLADCGGLQVMLDRLSAIHDVARARPLLQVLLKLFRLSVKVKKNQQVLSRPELGAVTVFLQVLQRCLATEPSETSGQAQAKVTEQLLDIMETILANATSQSLESFEEFSTTLGGPEHVKALLSCTQSSAVRQSNNVLVHLARVLAALTYGNKEKMAVLCDFFKPVLNFYEFDYEHTAEDEQKLELFCVLTQGIERNAIGNTLKDYIIDMGIVKDAFEYITVYAPCVKPTLLRTDSDELKEFISKPALKYILRFLTGLSTHHELTQLAVSPVTISIIHRLEQVSSDEHVGSLAENLLEALCTNTKVAQLIDEARQHTRSEKKRLAMAMRERQLGALGMRTNDKGQVTAASGGTILQQMEDLGEDETGLVCVICREGYKFKPNLVLGIYTFTKRCNVEEFETKQRKTVGYTTVTHFNVVHVDCHMSAVRLARARDEWESAALQNANTKCNGLLPLWGPQVPESAFATCLARHNTYLQESTGHRDISYSSTIHDLKLLLLRFAQEKSFHDDTGGGGPQSNMHIIPYLTHMALYVMNTTRSGGKEEQQLTSYLRASPSASWLDSCYEAEGPYYQAVLSLLIHPPARWQQEKFTHLKRLIILAHQRYISPSGPTKTITDSTVKDYSVYKSALIFFGLIDVIYGNFFKDSSLTTKMTSSQLQWSTVLADYIRENDEAMLKASEKVLVAYRDELLPCASFDEYCDVVGLLGEIPDLSSYITDLLRSFV</sequence>
<dbReference type="Pfam" id="PF19423">
    <property type="entry name" value="E3_UBR4_N"/>
    <property type="match status" value="2"/>
</dbReference>
<feature type="compositionally biased region" description="Polar residues" evidence="8">
    <location>
        <begin position="3030"/>
        <end position="3040"/>
    </location>
</feature>
<evidence type="ECO:0000256" key="4">
    <source>
        <dbReference type="ARBA" id="ARBA00022833"/>
    </source>
</evidence>
<keyword evidence="3 7" id="KW-0863">Zinc-finger</keyword>
<dbReference type="SMART" id="SM00396">
    <property type="entry name" value="ZnF_UBR1"/>
    <property type="match status" value="1"/>
</dbReference>
<keyword evidence="2" id="KW-0479">Metal-binding</keyword>
<protein>
    <submittedName>
        <fullName evidence="11">Protein purity of essence isoform X1</fullName>
    </submittedName>
</protein>
<dbReference type="PANTHER" id="PTHR21725:SF1">
    <property type="entry name" value="E3 UBIQUITIN-PROTEIN LIGASE UBR4"/>
    <property type="match status" value="1"/>
</dbReference>
<gene>
    <name evidence="11" type="primary">poe</name>
</gene>
<dbReference type="CTD" id="46243"/>
<dbReference type="InterPro" id="IPR025704">
    <property type="entry name" value="E3_Ub_ligase_UBR4_C"/>
</dbReference>
<feature type="compositionally biased region" description="Basic and acidic residues" evidence="8">
    <location>
        <begin position="434"/>
        <end position="451"/>
    </location>
</feature>
<feature type="region of interest" description="UBR4 E3 catalytic module" evidence="7">
    <location>
        <begin position="4904"/>
        <end position="5380"/>
    </location>
</feature>
<proteinExistence type="inferred from homology"/>
<evidence type="ECO:0000256" key="8">
    <source>
        <dbReference type="SAM" id="MobiDB-lite"/>
    </source>
</evidence>
<feature type="domain" description="UBR-type" evidence="9">
    <location>
        <begin position="1766"/>
        <end position="1839"/>
    </location>
</feature>
<dbReference type="PROSITE" id="PS51157">
    <property type="entry name" value="ZF_UBR"/>
    <property type="match status" value="1"/>
</dbReference>
<dbReference type="SUPFAM" id="SSF50978">
    <property type="entry name" value="WD40 repeat-like"/>
    <property type="match status" value="1"/>
</dbReference>
<feature type="region of interest" description="Disordered" evidence="8">
    <location>
        <begin position="1838"/>
        <end position="1904"/>
    </location>
</feature>
<feature type="compositionally biased region" description="Basic and acidic residues" evidence="8">
    <location>
        <begin position="3128"/>
        <end position="3147"/>
    </location>
</feature>
<feature type="compositionally biased region" description="Low complexity" evidence="8">
    <location>
        <begin position="1861"/>
        <end position="1879"/>
    </location>
</feature>
<dbReference type="Pfam" id="PF13764">
    <property type="entry name" value="E3_UbLigase_R4"/>
    <property type="match status" value="1"/>
</dbReference>
<accession>A0A9R1TSN5</accession>
<dbReference type="PANTHER" id="PTHR21725">
    <property type="entry name" value="E3 UBIQUITIN-PROTEIN LIGASE UBR4"/>
    <property type="match status" value="1"/>
</dbReference>
<keyword evidence="4" id="KW-0862">Zinc</keyword>
<dbReference type="PROSITE" id="PS52043">
    <property type="entry name" value="UBR4_E3"/>
    <property type="match status" value="1"/>
</dbReference>
<feature type="compositionally biased region" description="Polar residues" evidence="8">
    <location>
        <begin position="1838"/>
        <end position="1847"/>
    </location>
</feature>
<dbReference type="InterPro" id="IPR045189">
    <property type="entry name" value="UBR4-like"/>
</dbReference>
<name>A0A9R1TSN5_9HYME</name>
<feature type="compositionally biased region" description="Low complexity" evidence="8">
    <location>
        <begin position="1160"/>
        <end position="1170"/>
    </location>
</feature>
<feature type="compositionally biased region" description="Low complexity" evidence="8">
    <location>
        <begin position="3072"/>
        <end position="3100"/>
    </location>
</feature>